<comment type="caution">
    <text evidence="2">The sequence shown here is derived from an EMBL/GenBank/DDBJ whole genome shotgun (WGS) entry which is preliminary data.</text>
</comment>
<accession>A0ABX4IRJ7</accession>
<feature type="chain" id="PRO_5047387315" description="Lipoprotein" evidence="1">
    <location>
        <begin position="18"/>
        <end position="129"/>
    </location>
</feature>
<reference evidence="2 3" key="1">
    <citation type="submission" date="2017-06" db="EMBL/GenBank/DDBJ databases">
        <title>Draft genome sequence of nitrogen-fixing Kosakonia pseudosacchari strain NN143 isolated from sugarcane roots.</title>
        <authorList>
            <person name="Li Y."/>
            <person name="Li S."/>
            <person name="Lin L."/>
            <person name="Wu X."/>
            <person name="Yang L."/>
            <person name="Li Y."/>
            <person name="An Q."/>
        </authorList>
    </citation>
    <scope>NUCLEOTIDE SEQUENCE [LARGE SCALE GENOMIC DNA]</scope>
    <source>
        <strain evidence="2 3">NN143</strain>
    </source>
</reference>
<dbReference type="RefSeq" id="WP_097400467.1">
    <property type="nucleotide sequence ID" value="NZ_CP158850.1"/>
</dbReference>
<dbReference type="EMBL" id="NITV01000005">
    <property type="protein sequence ID" value="PDO86701.1"/>
    <property type="molecule type" value="Genomic_DNA"/>
</dbReference>
<keyword evidence="1" id="KW-0732">Signal</keyword>
<evidence type="ECO:0000256" key="1">
    <source>
        <dbReference type="SAM" id="SignalP"/>
    </source>
</evidence>
<gene>
    <name evidence="2" type="ORF">BK796_09590</name>
</gene>
<proteinExistence type="predicted"/>
<feature type="signal peptide" evidence="1">
    <location>
        <begin position="1"/>
        <end position="17"/>
    </location>
</feature>
<evidence type="ECO:0000313" key="2">
    <source>
        <dbReference type="EMBL" id="PDO86701.1"/>
    </source>
</evidence>
<sequence length="129" mass="13833">MKWLAAVAMLFSVSVHAACWTVEGVKGSSYSEREGYSRIDDGFNGKFTIVIDGERAAVLYDGLDAGGMIYRPFSDNVVLGLTTEPGKHAMETWVIQKDGTVLMTKTISGFGGLDSSKAMIGKVTGNCLK</sequence>
<dbReference type="Proteomes" id="UP000219642">
    <property type="component" value="Unassembled WGS sequence"/>
</dbReference>
<evidence type="ECO:0000313" key="3">
    <source>
        <dbReference type="Proteomes" id="UP000219642"/>
    </source>
</evidence>
<keyword evidence="3" id="KW-1185">Reference proteome</keyword>
<evidence type="ECO:0008006" key="4">
    <source>
        <dbReference type="Google" id="ProtNLM"/>
    </source>
</evidence>
<protein>
    <recommendedName>
        <fullName evidence="4">Lipoprotein</fullName>
    </recommendedName>
</protein>
<organism evidence="2 3">
    <name type="scientific">Kosakonia pseudosacchari</name>
    <dbReference type="NCBI Taxonomy" id="1646340"/>
    <lineage>
        <taxon>Bacteria</taxon>
        <taxon>Pseudomonadati</taxon>
        <taxon>Pseudomonadota</taxon>
        <taxon>Gammaproteobacteria</taxon>
        <taxon>Enterobacterales</taxon>
        <taxon>Enterobacteriaceae</taxon>
        <taxon>Kosakonia</taxon>
    </lineage>
</organism>
<name>A0ABX4IRJ7_9ENTR</name>